<keyword evidence="7" id="KW-1185">Reference proteome</keyword>
<dbReference type="InterPro" id="IPR038765">
    <property type="entry name" value="Papain-like_cys_pep_sf"/>
</dbReference>
<dbReference type="GO" id="GO:0008234">
    <property type="term" value="F:cysteine-type peptidase activity"/>
    <property type="evidence" value="ECO:0007669"/>
    <property type="project" value="UniProtKB-KW"/>
</dbReference>
<keyword evidence="4" id="KW-0788">Thiol protease</keyword>
<keyword evidence="2" id="KW-0645">Protease</keyword>
<comment type="similarity">
    <text evidence="1">Belongs to the peptidase C40 family.</text>
</comment>
<dbReference type="SUPFAM" id="SSF54001">
    <property type="entry name" value="Cysteine proteinases"/>
    <property type="match status" value="1"/>
</dbReference>
<sequence length="142" mass="15757">MNPHVTAARRWIGTPYLHQASVPGVGTDCLGLLRGVWREVHGAEPEHVPPYSRDWAEPQGDERLWQAAMRHLTVKATDDPAPGDVILFRMRDGAVAKHVGVQAETGAHPTFIHAYAGHSVVESALSLPWRRRIVARFSFPEV</sequence>
<evidence type="ECO:0000256" key="4">
    <source>
        <dbReference type="ARBA" id="ARBA00022807"/>
    </source>
</evidence>
<dbReference type="Pfam" id="PF00877">
    <property type="entry name" value="NLPC_P60"/>
    <property type="match status" value="1"/>
</dbReference>
<proteinExistence type="inferred from homology"/>
<keyword evidence="3" id="KW-0378">Hydrolase</keyword>
<evidence type="ECO:0000256" key="1">
    <source>
        <dbReference type="ARBA" id="ARBA00007074"/>
    </source>
</evidence>
<dbReference type="InterPro" id="IPR011929">
    <property type="entry name" value="Phage_pept_NlpC/P60"/>
</dbReference>
<evidence type="ECO:0000313" key="7">
    <source>
        <dbReference type="Proteomes" id="UP000612855"/>
    </source>
</evidence>
<reference evidence="7" key="1">
    <citation type="journal article" date="2019" name="Int. J. Syst. Evol. Microbiol.">
        <title>The Global Catalogue of Microorganisms (GCM) 10K type strain sequencing project: providing services to taxonomists for standard genome sequencing and annotation.</title>
        <authorList>
            <consortium name="The Broad Institute Genomics Platform"/>
            <consortium name="The Broad Institute Genome Sequencing Center for Infectious Disease"/>
            <person name="Wu L."/>
            <person name="Ma J."/>
        </authorList>
    </citation>
    <scope>NUCLEOTIDE SEQUENCE [LARGE SCALE GENOMIC DNA]</scope>
    <source>
        <strain evidence="7">CGMCC 1.12664</strain>
    </source>
</reference>
<evidence type="ECO:0000256" key="3">
    <source>
        <dbReference type="ARBA" id="ARBA00022801"/>
    </source>
</evidence>
<name>A0A917EBL6_9RHOB</name>
<dbReference type="RefSeq" id="WP_188476366.1">
    <property type="nucleotide sequence ID" value="NZ_BMFJ01000001.1"/>
</dbReference>
<dbReference type="PROSITE" id="PS51935">
    <property type="entry name" value="NLPC_P60"/>
    <property type="match status" value="1"/>
</dbReference>
<dbReference type="InterPro" id="IPR000064">
    <property type="entry name" value="NLP_P60_dom"/>
</dbReference>
<feature type="domain" description="NlpC/P60" evidence="5">
    <location>
        <begin position="1"/>
        <end position="140"/>
    </location>
</feature>
<organism evidence="6 7">
    <name type="scientific">Primorskyibacter flagellatus</name>
    <dbReference type="NCBI Taxonomy" id="1387277"/>
    <lineage>
        <taxon>Bacteria</taxon>
        <taxon>Pseudomonadati</taxon>
        <taxon>Pseudomonadota</taxon>
        <taxon>Alphaproteobacteria</taxon>
        <taxon>Rhodobacterales</taxon>
        <taxon>Roseobacteraceae</taxon>
        <taxon>Primorskyibacter</taxon>
    </lineage>
</organism>
<dbReference type="EMBL" id="BMFJ01000001">
    <property type="protein sequence ID" value="GGE21771.1"/>
    <property type="molecule type" value="Genomic_DNA"/>
</dbReference>
<evidence type="ECO:0000313" key="6">
    <source>
        <dbReference type="EMBL" id="GGE21771.1"/>
    </source>
</evidence>
<evidence type="ECO:0000256" key="2">
    <source>
        <dbReference type="ARBA" id="ARBA00022670"/>
    </source>
</evidence>
<dbReference type="Gene3D" id="3.90.1720.10">
    <property type="entry name" value="endopeptidase domain like (from Nostoc punctiforme)"/>
    <property type="match status" value="1"/>
</dbReference>
<accession>A0A917EBL6</accession>
<comment type="caution">
    <text evidence="6">The sequence shown here is derived from an EMBL/GenBank/DDBJ whole genome shotgun (WGS) entry which is preliminary data.</text>
</comment>
<dbReference type="Proteomes" id="UP000612855">
    <property type="component" value="Unassembled WGS sequence"/>
</dbReference>
<protein>
    <submittedName>
        <fullName evidence="6">Peptidase</fullName>
    </submittedName>
</protein>
<dbReference type="NCBIfam" id="TIGR02219">
    <property type="entry name" value="phage_NlpC_fam"/>
    <property type="match status" value="1"/>
</dbReference>
<evidence type="ECO:0000259" key="5">
    <source>
        <dbReference type="PROSITE" id="PS51935"/>
    </source>
</evidence>
<dbReference type="GO" id="GO:0006508">
    <property type="term" value="P:proteolysis"/>
    <property type="evidence" value="ECO:0007669"/>
    <property type="project" value="UniProtKB-KW"/>
</dbReference>
<dbReference type="AlphaFoldDB" id="A0A917EBL6"/>
<gene>
    <name evidence="6" type="ORF">GCM10011360_07880</name>
</gene>